<dbReference type="PANTHER" id="PTHR30126:SF81">
    <property type="entry name" value="HTH-TYPE TRANSCRIPTIONAL REGULATOR ILVY"/>
    <property type="match status" value="1"/>
</dbReference>
<dbReference type="OrthoDB" id="9803735at2"/>
<evidence type="ECO:0000256" key="4">
    <source>
        <dbReference type="ARBA" id="ARBA00023163"/>
    </source>
</evidence>
<keyword evidence="3" id="KW-0238">DNA-binding</keyword>
<keyword evidence="4" id="KW-0804">Transcription</keyword>
<sequence>MDARSIELFLHLSHSLHYAKTSKAMHVTPSTLSRVIQRLEQEMGAEFFVRDKRSVSLTSAGGRFRSFAELWLEQWRGLQTEFSNKQHSLSGELKVYCSVTASYSHLPEILDKYRIVCPNADIKLVTGDVALAIDKVADGEVDIALAARPEQLPLSMAFASIAKVPLSIIAPMVNCASRRLLDTKPIDWSQIPFILPEHGPAKLRFERWFQAMRIEPNVYATVVGHEAIVSMVALGSGVGIAPQVVLENSPVRDRVQSLNLGLELEPFDLGIAVLSRRLHEPLVQKFWQIAAPSH</sequence>
<dbReference type="SUPFAM" id="SSF46785">
    <property type="entry name" value="Winged helix' DNA-binding domain"/>
    <property type="match status" value="1"/>
</dbReference>
<name>A0A420ELQ7_9ALTE</name>
<keyword evidence="7" id="KW-1185">Reference proteome</keyword>
<dbReference type="Pfam" id="PF00126">
    <property type="entry name" value="HTH_1"/>
    <property type="match status" value="1"/>
</dbReference>
<evidence type="ECO:0000256" key="3">
    <source>
        <dbReference type="ARBA" id="ARBA00023125"/>
    </source>
</evidence>
<dbReference type="InterPro" id="IPR036390">
    <property type="entry name" value="WH_DNA-bd_sf"/>
</dbReference>
<dbReference type="AlphaFoldDB" id="A0A420ELQ7"/>
<dbReference type="InterPro" id="IPR036388">
    <property type="entry name" value="WH-like_DNA-bd_sf"/>
</dbReference>
<dbReference type="PANTHER" id="PTHR30126">
    <property type="entry name" value="HTH-TYPE TRANSCRIPTIONAL REGULATOR"/>
    <property type="match status" value="1"/>
</dbReference>
<dbReference type="GO" id="GO:0003700">
    <property type="term" value="F:DNA-binding transcription factor activity"/>
    <property type="evidence" value="ECO:0007669"/>
    <property type="project" value="InterPro"/>
</dbReference>
<dbReference type="CDD" id="cd08430">
    <property type="entry name" value="PBP2_IlvY"/>
    <property type="match status" value="1"/>
</dbReference>
<proteinExistence type="inferred from homology"/>
<feature type="domain" description="HTH lysR-type" evidence="5">
    <location>
        <begin position="1"/>
        <end position="58"/>
    </location>
</feature>
<dbReference type="GO" id="GO:0000976">
    <property type="term" value="F:transcription cis-regulatory region binding"/>
    <property type="evidence" value="ECO:0007669"/>
    <property type="project" value="TreeGrafter"/>
</dbReference>
<comment type="similarity">
    <text evidence="1">Belongs to the LysR transcriptional regulatory family.</text>
</comment>
<dbReference type="PROSITE" id="PS50931">
    <property type="entry name" value="HTH_LYSR"/>
    <property type="match status" value="1"/>
</dbReference>
<dbReference type="InterPro" id="IPR037404">
    <property type="entry name" value="IlvY_PBP2"/>
</dbReference>
<dbReference type="SUPFAM" id="SSF53850">
    <property type="entry name" value="Periplasmic binding protein-like II"/>
    <property type="match status" value="1"/>
</dbReference>
<accession>A0A420ELQ7</accession>
<dbReference type="InterPro" id="IPR000847">
    <property type="entry name" value="LysR_HTH_N"/>
</dbReference>
<organism evidence="6 7">
    <name type="scientific">Alginatibacterium sediminis</name>
    <dbReference type="NCBI Taxonomy" id="2164068"/>
    <lineage>
        <taxon>Bacteria</taxon>
        <taxon>Pseudomonadati</taxon>
        <taxon>Pseudomonadota</taxon>
        <taxon>Gammaproteobacteria</taxon>
        <taxon>Alteromonadales</taxon>
        <taxon>Alteromonadaceae</taxon>
        <taxon>Alginatibacterium</taxon>
    </lineage>
</organism>
<protein>
    <submittedName>
        <fullName evidence="6">HTH-type transcriptional activator IlvY</fullName>
    </submittedName>
</protein>
<evidence type="ECO:0000313" key="6">
    <source>
        <dbReference type="EMBL" id="RKF21534.1"/>
    </source>
</evidence>
<evidence type="ECO:0000256" key="1">
    <source>
        <dbReference type="ARBA" id="ARBA00009437"/>
    </source>
</evidence>
<reference evidence="6 7" key="1">
    <citation type="submission" date="2018-09" db="EMBL/GenBank/DDBJ databases">
        <authorList>
            <person name="Wang Z."/>
        </authorList>
    </citation>
    <scope>NUCLEOTIDE SEQUENCE [LARGE SCALE GENOMIC DNA]</scope>
    <source>
        <strain evidence="6 7">ALS 81</strain>
    </source>
</reference>
<evidence type="ECO:0000256" key="2">
    <source>
        <dbReference type="ARBA" id="ARBA00023015"/>
    </source>
</evidence>
<dbReference type="RefSeq" id="WP_120353337.1">
    <property type="nucleotide sequence ID" value="NZ_RAQO01000002.1"/>
</dbReference>
<dbReference type="Gene3D" id="3.40.190.290">
    <property type="match status" value="1"/>
</dbReference>
<gene>
    <name evidence="6" type="primary">ilvY</name>
    <name evidence="6" type="ORF">DBZ36_02475</name>
</gene>
<dbReference type="Proteomes" id="UP000286482">
    <property type="component" value="Unassembled WGS sequence"/>
</dbReference>
<dbReference type="Pfam" id="PF03466">
    <property type="entry name" value="LysR_substrate"/>
    <property type="match status" value="1"/>
</dbReference>
<dbReference type="InterPro" id="IPR005119">
    <property type="entry name" value="LysR_subst-bd"/>
</dbReference>
<dbReference type="EMBL" id="RAQO01000002">
    <property type="protein sequence ID" value="RKF21534.1"/>
    <property type="molecule type" value="Genomic_DNA"/>
</dbReference>
<dbReference type="Gene3D" id="1.10.10.10">
    <property type="entry name" value="Winged helix-like DNA-binding domain superfamily/Winged helix DNA-binding domain"/>
    <property type="match status" value="1"/>
</dbReference>
<dbReference type="NCBIfam" id="NF008722">
    <property type="entry name" value="PRK11716.1"/>
    <property type="match status" value="1"/>
</dbReference>
<keyword evidence="2" id="KW-0805">Transcription regulation</keyword>
<comment type="caution">
    <text evidence="6">The sequence shown here is derived from an EMBL/GenBank/DDBJ whole genome shotgun (WGS) entry which is preliminary data.</text>
</comment>
<evidence type="ECO:0000313" key="7">
    <source>
        <dbReference type="Proteomes" id="UP000286482"/>
    </source>
</evidence>
<evidence type="ECO:0000259" key="5">
    <source>
        <dbReference type="PROSITE" id="PS50931"/>
    </source>
</evidence>